<dbReference type="PANTHER" id="PTHR18964:SF149">
    <property type="entry name" value="BIFUNCTIONAL UDP-N-ACETYLGLUCOSAMINE 2-EPIMERASE_N-ACETYLMANNOSAMINE KINASE"/>
    <property type="match status" value="1"/>
</dbReference>
<comment type="caution">
    <text evidence="3">The sequence shown here is derived from an EMBL/GenBank/DDBJ whole genome shotgun (WGS) entry which is preliminary data.</text>
</comment>
<name>A0ABQ2IKZ3_9PSEU</name>
<feature type="domain" description="HTH marR-type" evidence="2">
    <location>
        <begin position="24"/>
        <end position="68"/>
    </location>
</feature>
<gene>
    <name evidence="3" type="ORF">GCM10011609_63070</name>
</gene>
<sequence>MTGMTGAVTGAHVRDTNLQAVYRAIRRRHPVTRAQLSRDLGMSKPTANRAIDALLAAGLVEEVPRPPDAAGYDAVYFGPRARAATVLALDLGSRYLRGMIADLDGEVLARLDQPVASNEPAHVLEVALRVRDALVDTAGSLPEVATIGIGGVIDPRTGIVHDANQHALEGFAARAELTAALALPVIVENDVNLAAVGEGWRGAGADVRDFAFLSVGSGVGAGLVLGGGLHRGVNGAAGEIDQVPPGQRFRTDSPAADAFLAHVWQHSEFATCEDVMAAARVRDDRALRLVAWEAERIAEHAARIVSVVDVSLIVLGGGIGLNGDLLAEPVRTFLAALSPYQPPAVETSRLGEAAILTGAVATGLGAVLTNLVTARVSAAH</sequence>
<dbReference type="SUPFAM" id="SSF53067">
    <property type="entry name" value="Actin-like ATPase domain"/>
    <property type="match status" value="1"/>
</dbReference>
<evidence type="ECO:0000313" key="3">
    <source>
        <dbReference type="EMBL" id="GGN13889.1"/>
    </source>
</evidence>
<keyword evidence="3" id="KW-0808">Transferase</keyword>
<accession>A0ABQ2IKZ3</accession>
<dbReference type="SUPFAM" id="SSF46785">
    <property type="entry name" value="Winged helix' DNA-binding domain"/>
    <property type="match status" value="1"/>
</dbReference>
<dbReference type="GO" id="GO:0016301">
    <property type="term" value="F:kinase activity"/>
    <property type="evidence" value="ECO:0007669"/>
    <property type="project" value="UniProtKB-KW"/>
</dbReference>
<dbReference type="InterPro" id="IPR036388">
    <property type="entry name" value="WH-like_DNA-bd_sf"/>
</dbReference>
<comment type="similarity">
    <text evidence="1">Belongs to the ROK (NagC/XylR) family.</text>
</comment>
<keyword evidence="4" id="KW-1185">Reference proteome</keyword>
<dbReference type="CDD" id="cd23763">
    <property type="entry name" value="ASKHA_ATPase_ROK"/>
    <property type="match status" value="1"/>
</dbReference>
<dbReference type="CDD" id="cd00090">
    <property type="entry name" value="HTH_ARSR"/>
    <property type="match status" value="1"/>
</dbReference>
<dbReference type="PANTHER" id="PTHR18964">
    <property type="entry name" value="ROK (REPRESSOR, ORF, KINASE) FAMILY"/>
    <property type="match status" value="1"/>
</dbReference>
<dbReference type="Pfam" id="PF12802">
    <property type="entry name" value="MarR_2"/>
    <property type="match status" value="1"/>
</dbReference>
<dbReference type="Pfam" id="PF00480">
    <property type="entry name" value="ROK"/>
    <property type="match status" value="1"/>
</dbReference>
<dbReference type="Gene3D" id="3.30.420.40">
    <property type="match status" value="2"/>
</dbReference>
<dbReference type="InterPro" id="IPR000835">
    <property type="entry name" value="HTH_MarR-typ"/>
</dbReference>
<dbReference type="EMBL" id="BMNC01000011">
    <property type="protein sequence ID" value="GGN13889.1"/>
    <property type="molecule type" value="Genomic_DNA"/>
</dbReference>
<dbReference type="Gene3D" id="1.10.10.10">
    <property type="entry name" value="Winged helix-like DNA-binding domain superfamily/Winged helix DNA-binding domain"/>
    <property type="match status" value="1"/>
</dbReference>
<dbReference type="InterPro" id="IPR043129">
    <property type="entry name" value="ATPase_NBD"/>
</dbReference>
<evidence type="ECO:0000259" key="2">
    <source>
        <dbReference type="Pfam" id="PF12802"/>
    </source>
</evidence>
<keyword evidence="3" id="KW-0418">Kinase</keyword>
<dbReference type="InterPro" id="IPR011991">
    <property type="entry name" value="ArsR-like_HTH"/>
</dbReference>
<protein>
    <submittedName>
        <fullName evidence="3">Sugar kinase</fullName>
    </submittedName>
</protein>
<proteinExistence type="inferred from homology"/>
<organism evidence="3 4">
    <name type="scientific">Lentzea pudingi</name>
    <dbReference type="NCBI Taxonomy" id="1789439"/>
    <lineage>
        <taxon>Bacteria</taxon>
        <taxon>Bacillati</taxon>
        <taxon>Actinomycetota</taxon>
        <taxon>Actinomycetes</taxon>
        <taxon>Pseudonocardiales</taxon>
        <taxon>Pseudonocardiaceae</taxon>
        <taxon>Lentzea</taxon>
    </lineage>
</organism>
<reference evidence="4" key="1">
    <citation type="journal article" date="2019" name="Int. J. Syst. Evol. Microbiol.">
        <title>The Global Catalogue of Microorganisms (GCM) 10K type strain sequencing project: providing services to taxonomists for standard genome sequencing and annotation.</title>
        <authorList>
            <consortium name="The Broad Institute Genomics Platform"/>
            <consortium name="The Broad Institute Genome Sequencing Center for Infectious Disease"/>
            <person name="Wu L."/>
            <person name="Ma J."/>
        </authorList>
    </citation>
    <scope>NUCLEOTIDE SEQUENCE [LARGE SCALE GENOMIC DNA]</scope>
    <source>
        <strain evidence="4">CGMCC 4.7319</strain>
    </source>
</reference>
<evidence type="ECO:0000313" key="4">
    <source>
        <dbReference type="Proteomes" id="UP000597656"/>
    </source>
</evidence>
<dbReference type="Proteomes" id="UP000597656">
    <property type="component" value="Unassembled WGS sequence"/>
</dbReference>
<dbReference type="InterPro" id="IPR036390">
    <property type="entry name" value="WH_DNA-bd_sf"/>
</dbReference>
<evidence type="ECO:0000256" key="1">
    <source>
        <dbReference type="ARBA" id="ARBA00006479"/>
    </source>
</evidence>
<dbReference type="InterPro" id="IPR000600">
    <property type="entry name" value="ROK"/>
</dbReference>